<evidence type="ECO:0000256" key="1">
    <source>
        <dbReference type="SAM" id="Phobius"/>
    </source>
</evidence>
<proteinExistence type="predicted"/>
<dbReference type="EMBL" id="VLLB01000001">
    <property type="protein sequence ID" value="TWI70005.1"/>
    <property type="molecule type" value="Genomic_DNA"/>
</dbReference>
<dbReference type="AlphaFoldDB" id="A0A562RLT3"/>
<feature type="transmembrane region" description="Helical" evidence="1">
    <location>
        <begin position="20"/>
        <end position="37"/>
    </location>
</feature>
<dbReference type="GO" id="GO:0140359">
    <property type="term" value="F:ABC-type transporter activity"/>
    <property type="evidence" value="ECO:0007669"/>
    <property type="project" value="InterPro"/>
</dbReference>
<organism evidence="2 3">
    <name type="scientific">Pseudoduganella lurida</name>
    <dbReference type="NCBI Taxonomy" id="1036180"/>
    <lineage>
        <taxon>Bacteria</taxon>
        <taxon>Pseudomonadati</taxon>
        <taxon>Pseudomonadota</taxon>
        <taxon>Betaproteobacteria</taxon>
        <taxon>Burkholderiales</taxon>
        <taxon>Oxalobacteraceae</taxon>
        <taxon>Telluria group</taxon>
        <taxon>Pseudoduganella</taxon>
    </lineage>
</organism>
<dbReference type="Proteomes" id="UP000318431">
    <property type="component" value="Unassembled WGS sequence"/>
</dbReference>
<keyword evidence="1" id="KW-0472">Membrane</keyword>
<feature type="transmembrane region" description="Helical" evidence="1">
    <location>
        <begin position="268"/>
        <end position="287"/>
    </location>
</feature>
<dbReference type="InterPro" id="IPR021913">
    <property type="entry name" value="DUF3526"/>
</dbReference>
<dbReference type="RefSeq" id="WP_158643092.1">
    <property type="nucleotide sequence ID" value="NZ_VLLB01000001.1"/>
</dbReference>
<comment type="caution">
    <text evidence="2">The sequence shown here is derived from an EMBL/GenBank/DDBJ whole genome shotgun (WGS) entry which is preliminary data.</text>
</comment>
<feature type="transmembrane region" description="Helical" evidence="1">
    <location>
        <begin position="237"/>
        <end position="261"/>
    </location>
</feature>
<keyword evidence="1" id="KW-1133">Transmembrane helix</keyword>
<keyword evidence="3" id="KW-1185">Reference proteome</keyword>
<dbReference type="PANTHER" id="PTHR43471">
    <property type="entry name" value="ABC TRANSPORTER PERMEASE"/>
    <property type="match status" value="1"/>
</dbReference>
<evidence type="ECO:0000313" key="3">
    <source>
        <dbReference type="Proteomes" id="UP000318431"/>
    </source>
</evidence>
<accession>A0A562RLT3</accession>
<feature type="transmembrane region" description="Helical" evidence="1">
    <location>
        <begin position="473"/>
        <end position="495"/>
    </location>
</feature>
<dbReference type="Pfam" id="PF12040">
    <property type="entry name" value="DUF3526"/>
    <property type="match status" value="1"/>
</dbReference>
<reference evidence="2 3" key="1">
    <citation type="journal article" date="2015" name="Stand. Genomic Sci.">
        <title>Genomic Encyclopedia of Bacterial and Archaeal Type Strains, Phase III: the genomes of soil and plant-associated and newly described type strains.</title>
        <authorList>
            <person name="Whitman W.B."/>
            <person name="Woyke T."/>
            <person name="Klenk H.P."/>
            <person name="Zhou Y."/>
            <person name="Lilburn T.G."/>
            <person name="Beck B.J."/>
            <person name="De Vos P."/>
            <person name="Vandamme P."/>
            <person name="Eisen J.A."/>
            <person name="Garrity G."/>
            <person name="Hugenholtz P."/>
            <person name="Kyrpides N.C."/>
        </authorList>
    </citation>
    <scope>NUCLEOTIDE SEQUENCE [LARGE SCALE GENOMIC DNA]</scope>
    <source>
        <strain evidence="2 3">CGMCC 1.10822</strain>
    </source>
</reference>
<dbReference type="PANTHER" id="PTHR43471:SF14">
    <property type="entry name" value="ABC-2 TYPE TRANSPORT SYSTEM PERMEASE PROTEIN"/>
    <property type="match status" value="1"/>
</dbReference>
<evidence type="ECO:0000313" key="2">
    <source>
        <dbReference type="EMBL" id="TWI70005.1"/>
    </source>
</evidence>
<dbReference type="GO" id="GO:0005886">
    <property type="term" value="C:plasma membrane"/>
    <property type="evidence" value="ECO:0007669"/>
    <property type="project" value="UniProtKB-SubCell"/>
</dbReference>
<dbReference type="Pfam" id="PF12679">
    <property type="entry name" value="ABC2_membrane_2"/>
    <property type="match status" value="1"/>
</dbReference>
<dbReference type="OrthoDB" id="6016419at2"/>
<gene>
    <name evidence="2" type="ORF">IP91_01083</name>
</gene>
<keyword evidence="1" id="KW-0812">Transmembrane</keyword>
<feature type="transmembrane region" description="Helical" evidence="1">
    <location>
        <begin position="155"/>
        <end position="176"/>
    </location>
</feature>
<sequence length="501" mass="54442">MRQLLALIRFDLLMQVRERGTLWLLAAALLLAGFGLYEGSRFESASLAARQDAVQQEGAARLAAGKLAERYFAAPESSAFADLKWWRTPVDIRGYAFYQHVGYATRPGVPGAALTIGQGDILPSYVRVRAESMESVRTAAEIEHPGRLAAGRYDLMFFVVYLWPLILLSLCISVLTQDRESRRLRSLQLQGLSPARLLVAQVAARMLAASGTLIVFCVALALAIGAVPFSSSGLRALASWSAIVLVYSAFWGAIAMALCAVCASRMSAAFAAFGAWLVFTIVIPGVLNVGVQLGAPVPNREYYVQALRDAADHVAEDKLNSLARFYDSHPEWKPAKTSLDQVSTAVSRIQRAQELEKAMRDVEARFDGARARRDALFDRAMGFSPVTLAYQALTHIAGNDSDRQGRFIAEVQQHHARLRDFFQATLQRSALGDEQTGCAKTCLGGYGFRDFGAVPRFTASPALAEAPGIPASFALLLGWIALAAGGAIALLHYVMQRRAVL</sequence>
<feature type="transmembrane region" description="Helical" evidence="1">
    <location>
        <begin position="197"/>
        <end position="225"/>
    </location>
</feature>
<name>A0A562RLT3_9BURK</name>
<protein>
    <submittedName>
        <fullName evidence="2">ABC-2 type transport system permease protein</fullName>
    </submittedName>
</protein>